<feature type="region of interest" description="Disordered" evidence="1">
    <location>
        <begin position="981"/>
        <end position="1006"/>
    </location>
</feature>
<feature type="compositionally biased region" description="Gly residues" evidence="1">
    <location>
        <begin position="1"/>
        <end position="11"/>
    </location>
</feature>
<organism evidence="3 4">
    <name type="scientific">Trichoderma harzianum</name>
    <name type="common">Hypocrea lixii</name>
    <dbReference type="NCBI Taxonomy" id="5544"/>
    <lineage>
        <taxon>Eukaryota</taxon>
        <taxon>Fungi</taxon>
        <taxon>Dikarya</taxon>
        <taxon>Ascomycota</taxon>
        <taxon>Pezizomycotina</taxon>
        <taxon>Sordariomycetes</taxon>
        <taxon>Hypocreomycetidae</taxon>
        <taxon>Hypocreales</taxon>
        <taxon>Hypocreaceae</taxon>
        <taxon>Trichoderma</taxon>
    </lineage>
</organism>
<reference evidence="4" key="1">
    <citation type="journal article" date="2015" name="Genome Announc.">
        <title>Draft whole-genome sequence of the biocontrol agent Trichoderma harzianum T6776.</title>
        <authorList>
            <person name="Baroncelli R."/>
            <person name="Piaggeschi G."/>
            <person name="Fiorini L."/>
            <person name="Bertolini E."/>
            <person name="Zapparata A."/>
            <person name="Pe M.E."/>
            <person name="Sarrocco S."/>
            <person name="Vannacci G."/>
        </authorList>
    </citation>
    <scope>NUCLEOTIDE SEQUENCE [LARGE SCALE GENOMIC DNA]</scope>
    <source>
        <strain evidence="4">T6776</strain>
    </source>
</reference>
<evidence type="ECO:0000313" key="3">
    <source>
        <dbReference type="EMBL" id="KKO96475.1"/>
    </source>
</evidence>
<feature type="region of interest" description="Disordered" evidence="1">
    <location>
        <begin position="752"/>
        <end position="780"/>
    </location>
</feature>
<dbReference type="PANTHER" id="PTHR39596">
    <property type="match status" value="1"/>
</dbReference>
<dbReference type="Pfam" id="PF06985">
    <property type="entry name" value="HET"/>
    <property type="match status" value="1"/>
</dbReference>
<dbReference type="PANTHER" id="PTHR39596:SF2">
    <property type="entry name" value="HET DOMAIN PROTEIN (AFU_ORTHOLOGUE AFUA_1G17550)-RELATED"/>
    <property type="match status" value="1"/>
</dbReference>
<feature type="region of interest" description="Disordered" evidence="1">
    <location>
        <begin position="818"/>
        <end position="847"/>
    </location>
</feature>
<protein>
    <recommendedName>
        <fullName evidence="2">Heterokaryon incompatibility domain-containing protein</fullName>
    </recommendedName>
</protein>
<dbReference type="InterPro" id="IPR011990">
    <property type="entry name" value="TPR-like_helical_dom_sf"/>
</dbReference>
<dbReference type="Gene3D" id="1.25.40.10">
    <property type="entry name" value="Tetratricopeptide repeat domain"/>
    <property type="match status" value="1"/>
</dbReference>
<feature type="region of interest" description="Disordered" evidence="1">
    <location>
        <begin position="1"/>
        <end position="27"/>
    </location>
</feature>
<feature type="compositionally biased region" description="Acidic residues" evidence="1">
    <location>
        <begin position="12"/>
        <end position="27"/>
    </location>
</feature>
<dbReference type="Proteomes" id="UP000034112">
    <property type="component" value="Unassembled WGS sequence"/>
</dbReference>
<evidence type="ECO:0000256" key="1">
    <source>
        <dbReference type="SAM" id="MobiDB-lite"/>
    </source>
</evidence>
<dbReference type="OrthoDB" id="20872at2759"/>
<gene>
    <name evidence="3" type="ORF">THAR02_11424</name>
</gene>
<name>A0A0F9WTG4_TRIHA</name>
<sequence>EGEGGGGGGGGDAEDENGADENDEDEIGNFERGNVARSGMQLIGVGFNNPLLVSSISQDQGDSFWRNSAVHSHLWAADPDLNLKAYDMGFLSQLAHLCIEAKLQSGHHEPCLKIKKAMEVVAPTCNWTTFRDWVLTSMSCQASMSDEQKLTQAHTHIARAVAGCCMILKDCSRNRSSKRFRPFLDGHWSDEYRIDLAEVSNLIYWMAKIQSQIGIGSRKFGRWNHRLLPAEVTMPSIESAAQKVEGMGICKNRLWNLVNVSDRKQSDLPDIIRALEPHQQVFRHKDHDFCTPSKCQWPQMDSTSVGQLHKCGKPLTQDIGNDVKKKTAKRSTSQTEAEAELNTKDNTGSACGQKVFPIELLETAVELGKSTAWLCRSPQLSGPKDPYIAISHVWSDGTGVGVKDGGTVNSCLFNFFAGIAKELKCKAIWWDAISIPSERKARSKAISKMHNSYSNAKFTIVHDRFLLNVPWKEDGSPCLALVLSTWFTRGWTALELIMSKKVKVLFGNPVAGEPPVIKDLDSDVLAQSPAVSSRAHWLATSLIQRLRKPIEDISDLLAVLSPRSTSWARDRTIIAALLAGVPNCDFTVGESIITSKILEYVGKIPYTCLLHGKPTMRDSGPYSWCAATLDDMPVETSSDVQGGVTSKSQALLDIDEDGAIERKWYCRTISAKDTKQMKITPYGDDLAAVVKVQIALRYPHNCLLLRSSLDSNDDRALLLVPMSMVTSGPVLKCRYIGAVNMTIIVAKDMQTAKSMDKPTTSEDRTADSAIKAAGKDVEDDNSDWSRWTIRLGEKENNKTKMGAESALSKMKEYTEIWEGEEDDKSITGDDNNDEGDPSEASPAKVKLQNENDETIVFKINERSLISAVKSMNENVDSRAISRASPRGTKMLGDIYSDNDDTLGEAIEVYNYVVNVYRRRRFCSVDDIMRWYFTEYALGSAYVRKGEYAEAEKRFSCVLRACEQKSKLREEKIGVKAVEAPSPEARNGDAVTGEMPQPRMLQRTGTSNKMTRTLTATDSKTATITNKAKADKDKAEENRLKSDQRWYKLQLNAITELTLLAIAQFNFDGATNTYKQALRKFGEVPKDIEIEAFGGLWGRRRFQSFQEKDKSDEKAAGIYQRALRRFDTMFRKDHMLILITALHLGINYMNRSRFSDAESLLMRALDGFVARLYGPLADGQTALELIDKNEHRIITLTRYYVGVLFTSQQRLDEADVQLRRVIEVASSQGENFQSEMVRLSATCALGQNTINRHGRKLNLKNADKKAEEHFTAVLEAC</sequence>
<evidence type="ECO:0000259" key="2">
    <source>
        <dbReference type="Pfam" id="PF06985"/>
    </source>
</evidence>
<feature type="non-terminal residue" evidence="3">
    <location>
        <position position="1"/>
    </location>
</feature>
<dbReference type="InterPro" id="IPR010730">
    <property type="entry name" value="HET"/>
</dbReference>
<dbReference type="AlphaFoldDB" id="A0A0F9WTG4"/>
<dbReference type="EMBL" id="JOKZ01000957">
    <property type="protein sequence ID" value="KKO96475.1"/>
    <property type="molecule type" value="Genomic_DNA"/>
</dbReference>
<feature type="domain" description="Heterokaryon incompatibility" evidence="2">
    <location>
        <begin position="387"/>
        <end position="461"/>
    </location>
</feature>
<accession>A0A0F9WTG4</accession>
<feature type="compositionally biased region" description="Basic and acidic residues" evidence="1">
    <location>
        <begin position="754"/>
        <end position="766"/>
    </location>
</feature>
<comment type="caution">
    <text evidence="3">The sequence shown here is derived from an EMBL/GenBank/DDBJ whole genome shotgun (WGS) entry which is preliminary data.</text>
</comment>
<proteinExistence type="predicted"/>
<feature type="non-terminal residue" evidence="3">
    <location>
        <position position="1276"/>
    </location>
</feature>
<dbReference type="SUPFAM" id="SSF48452">
    <property type="entry name" value="TPR-like"/>
    <property type="match status" value="1"/>
</dbReference>
<evidence type="ECO:0000313" key="4">
    <source>
        <dbReference type="Proteomes" id="UP000034112"/>
    </source>
</evidence>